<keyword evidence="1" id="KW-1133">Transmembrane helix</keyword>
<gene>
    <name evidence="2" type="ORF">BECKFM1743A_GA0114220_102025</name>
    <name evidence="4" type="ORF">BECKFM1743B_GA0114221_103522</name>
    <name evidence="3" type="ORF">BECKFM1743C_GA0114222_103422</name>
</gene>
<protein>
    <submittedName>
        <fullName evidence="3">YnbE-like lipoprotein</fullName>
    </submittedName>
</protein>
<dbReference type="EMBL" id="CAADFL010000352">
    <property type="protein sequence ID" value="VFK15072.1"/>
    <property type="molecule type" value="Genomic_DNA"/>
</dbReference>
<sequence>MHRKNKVSDSNNMYKNNHLSLFLPGSGLLSGRVVLGFALALVLPWQGGCAPTVTIETPKEPITINMNIKIDHEVRVKLEKEIDDLIDEESDIF</sequence>
<keyword evidence="1" id="KW-0812">Transmembrane</keyword>
<organism evidence="3">
    <name type="scientific">Candidatus Kentrum sp. FM</name>
    <dbReference type="NCBI Taxonomy" id="2126340"/>
    <lineage>
        <taxon>Bacteria</taxon>
        <taxon>Pseudomonadati</taxon>
        <taxon>Pseudomonadota</taxon>
        <taxon>Gammaproteobacteria</taxon>
        <taxon>Candidatus Kentrum</taxon>
    </lineage>
</organism>
<dbReference type="Pfam" id="PF13617">
    <property type="entry name" value="Lipoprotein_19"/>
    <property type="match status" value="1"/>
</dbReference>
<evidence type="ECO:0000313" key="3">
    <source>
        <dbReference type="EMBL" id="VFJ63341.1"/>
    </source>
</evidence>
<feature type="transmembrane region" description="Helical" evidence="1">
    <location>
        <begin position="21"/>
        <end position="45"/>
    </location>
</feature>
<dbReference type="AlphaFoldDB" id="A0A450T9H7"/>
<keyword evidence="1" id="KW-0472">Membrane</keyword>
<accession>A0A450T9H7</accession>
<dbReference type="EMBL" id="CAADEZ010000202">
    <property type="protein sequence ID" value="VFJ57852.1"/>
    <property type="molecule type" value="Genomic_DNA"/>
</dbReference>
<evidence type="ECO:0000313" key="4">
    <source>
        <dbReference type="EMBL" id="VFK15072.1"/>
    </source>
</evidence>
<dbReference type="EMBL" id="CAADFA010000342">
    <property type="protein sequence ID" value="VFJ63341.1"/>
    <property type="molecule type" value="Genomic_DNA"/>
</dbReference>
<evidence type="ECO:0000313" key="2">
    <source>
        <dbReference type="EMBL" id="VFJ57852.1"/>
    </source>
</evidence>
<name>A0A450T9H7_9GAMM</name>
<dbReference type="InterPro" id="IPR025985">
    <property type="entry name" value="YnbE"/>
</dbReference>
<proteinExistence type="predicted"/>
<keyword evidence="3" id="KW-0449">Lipoprotein</keyword>
<reference evidence="3" key="1">
    <citation type="submission" date="2019-02" db="EMBL/GenBank/DDBJ databases">
        <authorList>
            <person name="Gruber-Vodicka R. H."/>
            <person name="Seah K. B. B."/>
        </authorList>
    </citation>
    <scope>NUCLEOTIDE SEQUENCE</scope>
    <source>
        <strain evidence="2">BECK_BZ163</strain>
        <strain evidence="4">BECK_BZ164</strain>
        <strain evidence="3">BECK_BZ165</strain>
    </source>
</reference>
<evidence type="ECO:0000256" key="1">
    <source>
        <dbReference type="SAM" id="Phobius"/>
    </source>
</evidence>